<dbReference type="Gene3D" id="1.10.10.2520">
    <property type="entry name" value="Cell wall hydrolase SleB, domain 1"/>
    <property type="match status" value="1"/>
</dbReference>
<proteinExistence type="predicted"/>
<feature type="non-terminal residue" evidence="2">
    <location>
        <position position="1"/>
    </location>
</feature>
<reference evidence="2" key="1">
    <citation type="submission" date="2018-05" db="EMBL/GenBank/DDBJ databases">
        <authorList>
            <person name="Lanie J.A."/>
            <person name="Ng W.-L."/>
            <person name="Kazmierczak K.M."/>
            <person name="Andrzejewski T.M."/>
            <person name="Davidsen T.M."/>
            <person name="Wayne K.J."/>
            <person name="Tettelin H."/>
            <person name="Glass J.I."/>
            <person name="Rusch D."/>
            <person name="Podicherti R."/>
            <person name="Tsui H.-C.T."/>
            <person name="Winkler M.E."/>
        </authorList>
    </citation>
    <scope>NUCLEOTIDE SEQUENCE</scope>
</reference>
<gene>
    <name evidence="2" type="ORF">METZ01_LOCUS188661</name>
</gene>
<organism evidence="2">
    <name type="scientific">marine metagenome</name>
    <dbReference type="NCBI Taxonomy" id="408172"/>
    <lineage>
        <taxon>unclassified sequences</taxon>
        <taxon>metagenomes</taxon>
        <taxon>ecological metagenomes</taxon>
    </lineage>
</organism>
<dbReference type="AlphaFoldDB" id="A0A382DDS2"/>
<dbReference type="GO" id="GO:0016787">
    <property type="term" value="F:hydrolase activity"/>
    <property type="evidence" value="ECO:0007669"/>
    <property type="project" value="InterPro"/>
</dbReference>
<evidence type="ECO:0000259" key="1">
    <source>
        <dbReference type="Pfam" id="PF07486"/>
    </source>
</evidence>
<dbReference type="InterPro" id="IPR042047">
    <property type="entry name" value="SleB_dom1"/>
</dbReference>
<accession>A0A382DDS2</accession>
<dbReference type="Pfam" id="PF07486">
    <property type="entry name" value="Hydrolase_2"/>
    <property type="match status" value="1"/>
</dbReference>
<name>A0A382DDS2_9ZZZZ</name>
<dbReference type="EMBL" id="UINC01038585">
    <property type="protein sequence ID" value="SVB35807.1"/>
    <property type="molecule type" value="Genomic_DNA"/>
</dbReference>
<protein>
    <recommendedName>
        <fullName evidence="1">Cell wall hydrolase SleB domain-containing protein</fullName>
    </recommendedName>
</protein>
<dbReference type="InterPro" id="IPR011105">
    <property type="entry name" value="Cell_wall_hydrolase_SleB"/>
</dbReference>
<evidence type="ECO:0000313" key="2">
    <source>
        <dbReference type="EMBL" id="SVB35807.1"/>
    </source>
</evidence>
<feature type="domain" description="Cell wall hydrolase SleB" evidence="1">
    <location>
        <begin position="48"/>
        <end position="173"/>
    </location>
</feature>
<sequence>VKKLFLICLVLVSCTAFGKKVIYEPTDYDYNDEVKCLAQNIYFEARDQPTKGQIAVALVTINRVNSKRFPNNICKVIHQASRYKSGKLKKNLCHFSWYCDGLSDRPRDRLAWKISLLIARAMLQKPGAHIKQFGEKWQIEDFLHGATHYHRIDVNPYWNGRMIKVTTIGDHVFWKDYLND</sequence>